<keyword evidence="6" id="KW-0147">Chitin-binding</keyword>
<keyword evidence="16" id="KW-1185">Reference proteome</keyword>
<dbReference type="PANTHER" id="PTHR11177">
    <property type="entry name" value="CHITINASE"/>
    <property type="match status" value="1"/>
</dbReference>
<dbReference type="GO" id="GO:0000272">
    <property type="term" value="P:polysaccharide catabolic process"/>
    <property type="evidence" value="ECO:0007669"/>
    <property type="project" value="UniProtKB-KW"/>
</dbReference>
<comment type="subcellular location">
    <subcellularLocation>
        <location evidence="2">Secreted</location>
    </subcellularLocation>
</comment>
<keyword evidence="5" id="KW-0964">Secreted</keyword>
<keyword evidence="7 12" id="KW-0378">Hydrolase</keyword>
<dbReference type="SUPFAM" id="SSF57016">
    <property type="entry name" value="Plant lectins/antimicrobial peptides"/>
    <property type="match status" value="1"/>
</dbReference>
<dbReference type="InterPro" id="IPR029070">
    <property type="entry name" value="Chitinase_insertion_sf"/>
</dbReference>
<comment type="catalytic activity">
    <reaction evidence="1">
        <text>Random endo-hydrolysis of N-acetyl-beta-D-glucosaminide (1-&gt;4)-beta-linkages in chitin and chitodextrins.</text>
        <dbReference type="EC" id="3.2.1.14"/>
    </reaction>
</comment>
<evidence type="ECO:0000256" key="3">
    <source>
        <dbReference type="ARBA" id="ARBA00008682"/>
    </source>
</evidence>
<evidence type="ECO:0000256" key="13">
    <source>
        <dbReference type="SAM" id="MobiDB-lite"/>
    </source>
</evidence>
<evidence type="ECO:0000256" key="4">
    <source>
        <dbReference type="ARBA" id="ARBA00012729"/>
    </source>
</evidence>
<dbReference type="OrthoDB" id="73875at2759"/>
<gene>
    <name evidence="15" type="ORF">E0L32_004534</name>
</gene>
<dbReference type="EC" id="3.2.1.14" evidence="4"/>
<dbReference type="InterPro" id="IPR017853">
    <property type="entry name" value="GH"/>
</dbReference>
<dbReference type="SUPFAM" id="SSF54556">
    <property type="entry name" value="Chitinase insertion domain"/>
    <property type="match status" value="1"/>
</dbReference>
<feature type="compositionally biased region" description="Polar residues" evidence="13">
    <location>
        <begin position="1108"/>
        <end position="1119"/>
    </location>
</feature>
<name>A0A507B661_9PEZI</name>
<dbReference type="GO" id="GO:0008843">
    <property type="term" value="F:endochitinase activity"/>
    <property type="evidence" value="ECO:0007669"/>
    <property type="project" value="UniProtKB-EC"/>
</dbReference>
<dbReference type="Proteomes" id="UP000319257">
    <property type="component" value="Unassembled WGS sequence"/>
</dbReference>
<sequence length="1162" mass="124502">MTGTALANFLNMAGRSCTAETITPAGPENLVAIKPVAVPAAIAAMGLREFGFCGTTEEFCTGKCQSNCILHPKPPGGASAIGDILQNKVIGYYEAWSARKSCHKVGPTGMAIDALTHVNFAFAYIEPGTYKIVPMDSQTPESLFREVPNLKSIKPDLKVFVSIGGWTFSDNNTVTQPLFGEIAADPGKRKTFANNLVQFMKHYGYDGVDIDWEYPGAPDRGGKPQDVQNFVLLFQTLRSTFDASGSRFGLSFTAPSSFWYLRWFDLPNLVKYADWINLMSYDLHGVWDRDNPIGSIVQGHTNLTEIKLAAELFWRVGIPPAKLVMGFGFYGRSFTLADPACSKPGCRFSGASVPGPCTGEGGILGHYEIQEVLKGGGKRKRAVQPVYDKAAAVKYVTFDKDQVLIPKQWVSYDDKETMKQKVDWANSIGLGGALIWASDLDDNAYTAHADLLNKAIQSTAKLNDVAKALANPKALIQDLSGTNGQDCFAYKDKCINLNDNKAMSNACGSGFTAVGWDDAGCGKKSCVSTASLRGEDALFETNGTDAFIKHCGKPICCPTVSAPKNCKWRGDDNGGGVGSDCNAQCGPGEINIKGIQSHWGGGFLNDGNTNRCGRGEKVFCCPSLDFATVTKGCEYTSCLGSCPSGKDPLFSKNDACFLGTQYYCCPKPVQLKKCRWEAGSKGTDCVNAVCKDTEVEVDRAQFGEWGTVGCSWGRKKAACCTVDKAPPKPAYCTKDPCDTIPEFCPGKGASLAQSRAVHVPEIGQRDNKEEKQLEVYEPRSSPSSNEPRSVHLLEKRGNAETYYVDLGNNIGIRIIAVAYPGLAEIFGLPGASRVLRRFFRLIAGYCTGPAITEGDVGGGSSPGNLGGLDAEHPIDRQVMIPFTRTLASGRLPSGASAGGLVALGGQWLKTNWHKTFAALAARPAIGSAQGISPDTPNDRIMECMGSYDYPDPLLPTDKQLNGAKASIMRLRRPATPDRIRRLAEVAVREDSQGAVDELLSPIRDGIAVFEYMNRPHAAERFNRVRQQIRRQLGYIEADVPGAHGLVAWWDLFSRDYFDLVGRRASEWARDVIEAAAGPYVEAQQAGRNLATYEQVLGALEEMLTTSEDLSLPPDTSMQNPQPPDGSGGAGGASPPTGGGAGGGASPPSGDGGAGTGGPPPSS</sequence>
<evidence type="ECO:0000256" key="10">
    <source>
        <dbReference type="ARBA" id="ARBA00023295"/>
    </source>
</evidence>
<dbReference type="InterPro" id="IPR001223">
    <property type="entry name" value="Glyco_hydro18_cat"/>
</dbReference>
<feature type="compositionally biased region" description="Gly residues" evidence="13">
    <location>
        <begin position="1125"/>
        <end position="1156"/>
    </location>
</feature>
<dbReference type="InterPro" id="IPR001579">
    <property type="entry name" value="Glyco_hydro_18_chit_AS"/>
</dbReference>
<dbReference type="Gene3D" id="3.20.20.80">
    <property type="entry name" value="Glycosidases"/>
    <property type="match status" value="1"/>
</dbReference>
<evidence type="ECO:0000256" key="7">
    <source>
        <dbReference type="ARBA" id="ARBA00022801"/>
    </source>
</evidence>
<proteinExistence type="inferred from homology"/>
<dbReference type="SMART" id="SM00636">
    <property type="entry name" value="Glyco_18"/>
    <property type="match status" value="1"/>
</dbReference>
<dbReference type="PANTHER" id="PTHR11177:SF397">
    <property type="entry name" value="CHITINASE"/>
    <property type="match status" value="1"/>
</dbReference>
<evidence type="ECO:0000256" key="6">
    <source>
        <dbReference type="ARBA" id="ARBA00022669"/>
    </source>
</evidence>
<dbReference type="AlphaFoldDB" id="A0A507B661"/>
<evidence type="ECO:0000256" key="2">
    <source>
        <dbReference type="ARBA" id="ARBA00004613"/>
    </source>
</evidence>
<feature type="compositionally biased region" description="Low complexity" evidence="13">
    <location>
        <begin position="778"/>
        <end position="787"/>
    </location>
</feature>
<dbReference type="PROSITE" id="PS51910">
    <property type="entry name" value="GH18_2"/>
    <property type="match status" value="1"/>
</dbReference>
<accession>A0A507B661</accession>
<dbReference type="CDD" id="cd00035">
    <property type="entry name" value="ChtBD1"/>
    <property type="match status" value="1"/>
</dbReference>
<feature type="compositionally biased region" description="Basic and acidic residues" evidence="13">
    <location>
        <begin position="763"/>
        <end position="777"/>
    </location>
</feature>
<dbReference type="GeneID" id="41971981"/>
<keyword evidence="8" id="KW-0146">Chitin degradation</keyword>
<dbReference type="STRING" id="1093900.A0A507B661"/>
<evidence type="ECO:0000259" key="14">
    <source>
        <dbReference type="PROSITE" id="PS51910"/>
    </source>
</evidence>
<evidence type="ECO:0000313" key="15">
    <source>
        <dbReference type="EMBL" id="TPX15257.1"/>
    </source>
</evidence>
<evidence type="ECO:0000313" key="16">
    <source>
        <dbReference type="Proteomes" id="UP000319257"/>
    </source>
</evidence>
<feature type="domain" description="GH18" evidence="14">
    <location>
        <begin position="87"/>
        <end position="455"/>
    </location>
</feature>
<dbReference type="InterPro" id="IPR036861">
    <property type="entry name" value="Endochitinase-like_sf"/>
</dbReference>
<dbReference type="PROSITE" id="PS01095">
    <property type="entry name" value="GH18_1"/>
    <property type="match status" value="1"/>
</dbReference>
<evidence type="ECO:0000256" key="5">
    <source>
        <dbReference type="ARBA" id="ARBA00022525"/>
    </source>
</evidence>
<evidence type="ECO:0000256" key="12">
    <source>
        <dbReference type="RuleBase" id="RU000489"/>
    </source>
</evidence>
<comment type="caution">
    <text evidence="15">The sequence shown here is derived from an EMBL/GenBank/DDBJ whole genome shotgun (WGS) entry which is preliminary data.</text>
</comment>
<feature type="region of interest" description="Disordered" evidence="13">
    <location>
        <begin position="1108"/>
        <end position="1162"/>
    </location>
</feature>
<dbReference type="SUPFAM" id="SSF51445">
    <property type="entry name" value="(Trans)glycosidases"/>
    <property type="match status" value="1"/>
</dbReference>
<keyword evidence="10 12" id="KW-0326">Glycosidase</keyword>
<dbReference type="Pfam" id="PF00704">
    <property type="entry name" value="Glyco_hydro_18"/>
    <property type="match status" value="1"/>
</dbReference>
<comment type="similarity">
    <text evidence="3">Belongs to the glycosyl hydrolase 18 family. Chitinase class V subfamily.</text>
</comment>
<protein>
    <recommendedName>
        <fullName evidence="4">chitinase</fullName>
        <ecNumber evidence="4">3.2.1.14</ecNumber>
    </recommendedName>
</protein>
<evidence type="ECO:0000256" key="8">
    <source>
        <dbReference type="ARBA" id="ARBA00023024"/>
    </source>
</evidence>
<keyword evidence="11" id="KW-0624">Polysaccharide degradation</keyword>
<dbReference type="EMBL" id="SKBQ01000022">
    <property type="protein sequence ID" value="TPX15257.1"/>
    <property type="molecule type" value="Genomic_DNA"/>
</dbReference>
<dbReference type="GO" id="GO:0008061">
    <property type="term" value="F:chitin binding"/>
    <property type="evidence" value="ECO:0007669"/>
    <property type="project" value="UniProtKB-KW"/>
</dbReference>
<evidence type="ECO:0000256" key="11">
    <source>
        <dbReference type="ARBA" id="ARBA00023326"/>
    </source>
</evidence>
<dbReference type="GO" id="GO:0006032">
    <property type="term" value="P:chitin catabolic process"/>
    <property type="evidence" value="ECO:0007669"/>
    <property type="project" value="UniProtKB-KW"/>
</dbReference>
<dbReference type="InterPro" id="IPR011583">
    <property type="entry name" value="Chitinase_II/V-like_cat"/>
</dbReference>
<dbReference type="RefSeq" id="XP_030996968.1">
    <property type="nucleotide sequence ID" value="XM_031138955.1"/>
</dbReference>
<dbReference type="GO" id="GO:0005576">
    <property type="term" value="C:extracellular region"/>
    <property type="evidence" value="ECO:0007669"/>
    <property type="project" value="UniProtKB-SubCell"/>
</dbReference>
<dbReference type="InParanoid" id="A0A507B661"/>
<evidence type="ECO:0000256" key="9">
    <source>
        <dbReference type="ARBA" id="ARBA00023277"/>
    </source>
</evidence>
<dbReference type="Gene3D" id="3.10.50.10">
    <property type="match status" value="1"/>
</dbReference>
<reference evidence="15 16" key="1">
    <citation type="submission" date="2019-06" db="EMBL/GenBank/DDBJ databases">
        <title>Draft genome sequence of the filamentous fungus Phialemoniopsis curvata isolated from diesel fuel.</title>
        <authorList>
            <person name="Varaljay V.A."/>
            <person name="Lyon W.J."/>
            <person name="Crouch A.L."/>
            <person name="Drake C.E."/>
            <person name="Hollomon J.M."/>
            <person name="Nadeau L.J."/>
            <person name="Nunn H.S."/>
            <person name="Stevenson B.S."/>
            <person name="Bojanowski C.L."/>
            <person name="Crookes-Goodson W.J."/>
        </authorList>
    </citation>
    <scope>NUCLEOTIDE SEQUENCE [LARGE SCALE GENOMIC DNA]</scope>
    <source>
        <strain evidence="15 16">D216</strain>
    </source>
</reference>
<dbReference type="InterPro" id="IPR050314">
    <property type="entry name" value="Glycosyl_Hydrlase_18"/>
</dbReference>
<evidence type="ECO:0000256" key="1">
    <source>
        <dbReference type="ARBA" id="ARBA00000822"/>
    </source>
</evidence>
<keyword evidence="9" id="KW-0119">Carbohydrate metabolism</keyword>
<feature type="region of interest" description="Disordered" evidence="13">
    <location>
        <begin position="761"/>
        <end position="789"/>
    </location>
</feature>
<organism evidence="15 16">
    <name type="scientific">Thyridium curvatum</name>
    <dbReference type="NCBI Taxonomy" id="1093900"/>
    <lineage>
        <taxon>Eukaryota</taxon>
        <taxon>Fungi</taxon>
        <taxon>Dikarya</taxon>
        <taxon>Ascomycota</taxon>
        <taxon>Pezizomycotina</taxon>
        <taxon>Sordariomycetes</taxon>
        <taxon>Sordariomycetidae</taxon>
        <taxon>Thyridiales</taxon>
        <taxon>Thyridiaceae</taxon>
        <taxon>Thyridium</taxon>
    </lineage>
</organism>